<keyword evidence="2" id="KW-1185">Reference proteome</keyword>
<evidence type="ECO:0000313" key="1">
    <source>
        <dbReference type="EMBL" id="MBK1884825.1"/>
    </source>
</evidence>
<accession>A0A934VXX2</accession>
<protein>
    <submittedName>
        <fullName evidence="1">Uncharacterized protein</fullName>
    </submittedName>
</protein>
<sequence length="65" mass="7213">MLTHPINPSDTNTDVVILFIILRRTYKAIRGGMEATKSTIELIAVGCAALFWNGRPPEQSLKTKI</sequence>
<dbReference type="EMBL" id="JAENIJ010000127">
    <property type="protein sequence ID" value="MBK1884825.1"/>
    <property type="molecule type" value="Genomic_DNA"/>
</dbReference>
<proteinExistence type="predicted"/>
<dbReference type="AlphaFoldDB" id="A0A934VXX2"/>
<reference evidence="1" key="1">
    <citation type="submission" date="2021-01" db="EMBL/GenBank/DDBJ databases">
        <title>Modified the classification status of verrucomicrobia.</title>
        <authorList>
            <person name="Feng X."/>
        </authorList>
    </citation>
    <scope>NUCLEOTIDE SEQUENCE</scope>
    <source>
        <strain evidence="1">KCTC 22041</strain>
    </source>
</reference>
<evidence type="ECO:0000313" key="2">
    <source>
        <dbReference type="Proteomes" id="UP000603141"/>
    </source>
</evidence>
<name>A0A934VXX2_9BACT</name>
<organism evidence="1 2">
    <name type="scientific">Luteolibacter pohnpeiensis</name>
    <dbReference type="NCBI Taxonomy" id="454153"/>
    <lineage>
        <taxon>Bacteria</taxon>
        <taxon>Pseudomonadati</taxon>
        <taxon>Verrucomicrobiota</taxon>
        <taxon>Verrucomicrobiia</taxon>
        <taxon>Verrucomicrobiales</taxon>
        <taxon>Verrucomicrobiaceae</taxon>
        <taxon>Luteolibacter</taxon>
    </lineage>
</organism>
<gene>
    <name evidence="1" type="ORF">JIN85_20615</name>
</gene>
<dbReference type="Proteomes" id="UP000603141">
    <property type="component" value="Unassembled WGS sequence"/>
</dbReference>
<comment type="caution">
    <text evidence="1">The sequence shown here is derived from an EMBL/GenBank/DDBJ whole genome shotgun (WGS) entry which is preliminary data.</text>
</comment>